<dbReference type="Proteomes" id="UP001367508">
    <property type="component" value="Unassembled WGS sequence"/>
</dbReference>
<feature type="region of interest" description="Disordered" evidence="1">
    <location>
        <begin position="19"/>
        <end position="61"/>
    </location>
</feature>
<keyword evidence="3" id="KW-1185">Reference proteome</keyword>
<proteinExistence type="predicted"/>
<evidence type="ECO:0000256" key="1">
    <source>
        <dbReference type="SAM" id="MobiDB-lite"/>
    </source>
</evidence>
<dbReference type="AlphaFoldDB" id="A0AAN9L9F2"/>
<evidence type="ECO:0000313" key="3">
    <source>
        <dbReference type="Proteomes" id="UP001367508"/>
    </source>
</evidence>
<feature type="compositionally biased region" description="Basic and acidic residues" evidence="1">
    <location>
        <begin position="45"/>
        <end position="54"/>
    </location>
</feature>
<feature type="compositionally biased region" description="Basic residues" evidence="1">
    <location>
        <begin position="19"/>
        <end position="35"/>
    </location>
</feature>
<evidence type="ECO:0000313" key="2">
    <source>
        <dbReference type="EMBL" id="KAK7330129.1"/>
    </source>
</evidence>
<dbReference type="EMBL" id="JAYMYQ010000005">
    <property type="protein sequence ID" value="KAK7330129.1"/>
    <property type="molecule type" value="Genomic_DNA"/>
</dbReference>
<reference evidence="2 3" key="1">
    <citation type="submission" date="2024-01" db="EMBL/GenBank/DDBJ databases">
        <title>The genomes of 5 underutilized Papilionoideae crops provide insights into root nodulation and disease resistanc.</title>
        <authorList>
            <person name="Jiang F."/>
        </authorList>
    </citation>
    <scope>NUCLEOTIDE SEQUENCE [LARGE SCALE GENOMIC DNA]</scope>
    <source>
        <strain evidence="2">LVBAO_FW01</strain>
        <tissue evidence="2">Leaves</tissue>
    </source>
</reference>
<protein>
    <submittedName>
        <fullName evidence="2">Uncharacterized protein</fullName>
    </submittedName>
</protein>
<comment type="caution">
    <text evidence="2">The sequence shown here is derived from an EMBL/GenBank/DDBJ whole genome shotgun (WGS) entry which is preliminary data.</text>
</comment>
<gene>
    <name evidence="2" type="ORF">VNO77_24315</name>
</gene>
<accession>A0AAN9L9F2</accession>
<sequence>MHHQEIPFWMKFRIRKFTKNNGRRSNPRHRNHRHISKAEPANDLTDERKGHFNNDPRAPPKSITEEALREIGRNPVEEGGQKQRILKKERILIRVDRKIESAIGLQ</sequence>
<organism evidence="2 3">
    <name type="scientific">Canavalia gladiata</name>
    <name type="common">Sword bean</name>
    <name type="synonym">Dolichos gladiatus</name>
    <dbReference type="NCBI Taxonomy" id="3824"/>
    <lineage>
        <taxon>Eukaryota</taxon>
        <taxon>Viridiplantae</taxon>
        <taxon>Streptophyta</taxon>
        <taxon>Embryophyta</taxon>
        <taxon>Tracheophyta</taxon>
        <taxon>Spermatophyta</taxon>
        <taxon>Magnoliopsida</taxon>
        <taxon>eudicotyledons</taxon>
        <taxon>Gunneridae</taxon>
        <taxon>Pentapetalae</taxon>
        <taxon>rosids</taxon>
        <taxon>fabids</taxon>
        <taxon>Fabales</taxon>
        <taxon>Fabaceae</taxon>
        <taxon>Papilionoideae</taxon>
        <taxon>50 kb inversion clade</taxon>
        <taxon>NPAAA clade</taxon>
        <taxon>indigoferoid/millettioid clade</taxon>
        <taxon>Phaseoleae</taxon>
        <taxon>Canavalia</taxon>
    </lineage>
</organism>
<name>A0AAN9L9F2_CANGL</name>